<organism evidence="7 9">
    <name type="scientific">Devosia limi DSM 17137</name>
    <dbReference type="NCBI Taxonomy" id="1121477"/>
    <lineage>
        <taxon>Bacteria</taxon>
        <taxon>Pseudomonadati</taxon>
        <taxon>Pseudomonadota</taxon>
        <taxon>Alphaproteobacteria</taxon>
        <taxon>Hyphomicrobiales</taxon>
        <taxon>Devosiaceae</taxon>
        <taxon>Devosia</taxon>
    </lineage>
</organism>
<evidence type="ECO:0000313" key="7">
    <source>
        <dbReference type="EMBL" id="KKB84430.1"/>
    </source>
</evidence>
<dbReference type="Proteomes" id="UP000033608">
    <property type="component" value="Unassembled WGS sequence"/>
</dbReference>
<dbReference type="GO" id="GO:0055085">
    <property type="term" value="P:transmembrane transport"/>
    <property type="evidence" value="ECO:0007669"/>
    <property type="project" value="UniProtKB-ARBA"/>
</dbReference>
<dbReference type="InterPro" id="IPR027417">
    <property type="entry name" value="P-loop_NTPase"/>
</dbReference>
<dbReference type="Pfam" id="PF08352">
    <property type="entry name" value="oligo_HPY"/>
    <property type="match status" value="1"/>
</dbReference>
<dbReference type="InterPro" id="IPR013563">
    <property type="entry name" value="Oligopep_ABC_C"/>
</dbReference>
<dbReference type="SUPFAM" id="SSF52540">
    <property type="entry name" value="P-loop containing nucleoside triphosphate hydrolases"/>
    <property type="match status" value="2"/>
</dbReference>
<name>A0A0F5LPY7_9HYPH</name>
<keyword evidence="9" id="KW-1185">Reference proteome</keyword>
<dbReference type="PROSITE" id="PS50893">
    <property type="entry name" value="ABC_TRANSPORTER_2"/>
    <property type="match status" value="2"/>
</dbReference>
<dbReference type="NCBIfam" id="NF008453">
    <property type="entry name" value="PRK11308.1"/>
    <property type="match status" value="2"/>
</dbReference>
<evidence type="ECO:0000313" key="9">
    <source>
        <dbReference type="Proteomes" id="UP000033608"/>
    </source>
</evidence>
<protein>
    <submittedName>
        <fullName evidence="7">ABC transporter ATP-binding protein</fullName>
    </submittedName>
    <submittedName>
        <fullName evidence="8">Peptide/nickel transport system ATP-binding protein</fullName>
    </submittedName>
</protein>
<evidence type="ECO:0000256" key="2">
    <source>
        <dbReference type="ARBA" id="ARBA00005417"/>
    </source>
</evidence>
<evidence type="ECO:0000259" key="6">
    <source>
        <dbReference type="PROSITE" id="PS50893"/>
    </source>
</evidence>
<gene>
    <name evidence="8" type="ORF">SAMN02745223_03076</name>
    <name evidence="7" type="ORF">VW29_10795</name>
</gene>
<comment type="subcellular location">
    <subcellularLocation>
        <location evidence="1">Cell inner membrane</location>
        <topology evidence="1">Peripheral membrane protein</topology>
    </subcellularLocation>
</comment>
<feature type="domain" description="ABC transporter" evidence="6">
    <location>
        <begin position="7"/>
        <end position="257"/>
    </location>
</feature>
<evidence type="ECO:0000256" key="1">
    <source>
        <dbReference type="ARBA" id="ARBA00004417"/>
    </source>
</evidence>
<dbReference type="OrthoDB" id="9802264at2"/>
<evidence type="ECO:0000256" key="4">
    <source>
        <dbReference type="ARBA" id="ARBA00022741"/>
    </source>
</evidence>
<comment type="similarity">
    <text evidence="2">Belongs to the ABC transporter superfamily.</text>
</comment>
<evidence type="ECO:0000313" key="8">
    <source>
        <dbReference type="EMBL" id="SHF60253.1"/>
    </source>
</evidence>
<dbReference type="EMBL" id="FQVC01000010">
    <property type="protein sequence ID" value="SHF60253.1"/>
    <property type="molecule type" value="Genomic_DNA"/>
</dbReference>
<dbReference type="InterPro" id="IPR003439">
    <property type="entry name" value="ABC_transporter-like_ATP-bd"/>
</dbReference>
<evidence type="ECO:0000256" key="3">
    <source>
        <dbReference type="ARBA" id="ARBA00022448"/>
    </source>
</evidence>
<dbReference type="PANTHER" id="PTHR43776:SF7">
    <property type="entry name" value="D,D-DIPEPTIDE TRANSPORT ATP-BINDING PROTEIN DDPF-RELATED"/>
    <property type="match status" value="1"/>
</dbReference>
<feature type="domain" description="ABC transporter" evidence="6">
    <location>
        <begin position="283"/>
        <end position="532"/>
    </location>
</feature>
<proteinExistence type="inferred from homology"/>
<dbReference type="NCBIfam" id="NF007739">
    <property type="entry name" value="PRK10419.1"/>
    <property type="match status" value="2"/>
</dbReference>
<keyword evidence="3" id="KW-0813">Transport</keyword>
<dbReference type="InterPro" id="IPR017871">
    <property type="entry name" value="ABC_transporter-like_CS"/>
</dbReference>
<dbReference type="GO" id="GO:0005524">
    <property type="term" value="F:ATP binding"/>
    <property type="evidence" value="ECO:0007669"/>
    <property type="project" value="UniProtKB-KW"/>
</dbReference>
<reference evidence="7 9" key="1">
    <citation type="submission" date="2015-03" db="EMBL/GenBank/DDBJ databases">
        <authorList>
            <person name="Hassan Y.I."/>
            <person name="Lepp D."/>
            <person name="Zhou T."/>
        </authorList>
    </citation>
    <scope>NUCLEOTIDE SEQUENCE [LARGE SCALE GENOMIC DNA]</scope>
    <source>
        <strain evidence="7 9">DSM 17137</strain>
    </source>
</reference>
<dbReference type="Proteomes" id="UP000184533">
    <property type="component" value="Unassembled WGS sequence"/>
</dbReference>
<reference evidence="8 10" key="2">
    <citation type="submission" date="2016-11" db="EMBL/GenBank/DDBJ databases">
        <authorList>
            <person name="Jaros S."/>
            <person name="Januszkiewicz K."/>
            <person name="Wedrychowicz H."/>
        </authorList>
    </citation>
    <scope>NUCLEOTIDE SEQUENCE [LARGE SCALE GENOMIC DNA]</scope>
    <source>
        <strain evidence="8 10">DSM 17137</strain>
    </source>
</reference>
<keyword evidence="4" id="KW-0547">Nucleotide-binding</keyword>
<sequence>MSTTPLLQVENLSIEFGSGSAAVKAVRNVSWSIAPGETLAIIGESGSGKSVSSSTILNLLPMPPARITSGRIMFDGIDLLKINARQRREINGKRISMIFQDPLSSLNPLHTVGRHITEAMTAHGVDSASARTRALDLLTRVGIPSPETRFDDYPHQFSGGQRQRIMIAVAIAMGPELLVADEPTSALDITVQAEILQLLRSLQKETGMAIAIITHDINVARQFADKVAVMHRGEVVEAGLTSVVLTNPTNDYARRLIAAVPDHTEAIVSYHRPADGEPMCKVTKLTKIYPARKNFFGRRVSADKIAVKDVSLDIYPDEIVCVVGETGSGKSTLVRSILLLEKADAGAVVIGGKNLMDMDAAALRGMRRDMQIIFQDPTASLNPQLTVEGIICEPWNIHQDVVAPADRRRQAGDLLERVGLKREQLDLHPHQFSGGQRQRIAIARALALRPQLIVCDEAVSALDVSVRAQILDLLAELKAATGMSLLFITHDLSLVRQFANRVIVMRNGEIVEMGNVQDVFLAPAHDYTKSLLGSLERLIE</sequence>
<dbReference type="PROSITE" id="PS00211">
    <property type="entry name" value="ABC_TRANSPORTER_1"/>
    <property type="match status" value="2"/>
</dbReference>
<dbReference type="GO" id="GO:0015833">
    <property type="term" value="P:peptide transport"/>
    <property type="evidence" value="ECO:0007669"/>
    <property type="project" value="InterPro"/>
</dbReference>
<dbReference type="AlphaFoldDB" id="A0A0F5LPY7"/>
<dbReference type="GO" id="GO:0005886">
    <property type="term" value="C:plasma membrane"/>
    <property type="evidence" value="ECO:0007669"/>
    <property type="project" value="UniProtKB-SubCell"/>
</dbReference>
<dbReference type="RefSeq" id="WP_046135313.1">
    <property type="nucleotide sequence ID" value="NZ_FQVC01000010.1"/>
</dbReference>
<evidence type="ECO:0000256" key="5">
    <source>
        <dbReference type="ARBA" id="ARBA00022840"/>
    </source>
</evidence>
<dbReference type="Pfam" id="PF00005">
    <property type="entry name" value="ABC_tran"/>
    <property type="match status" value="2"/>
</dbReference>
<evidence type="ECO:0000313" key="10">
    <source>
        <dbReference type="Proteomes" id="UP000184533"/>
    </source>
</evidence>
<dbReference type="InterPro" id="IPR003593">
    <property type="entry name" value="AAA+_ATPase"/>
</dbReference>
<dbReference type="Gene3D" id="3.40.50.300">
    <property type="entry name" value="P-loop containing nucleotide triphosphate hydrolases"/>
    <property type="match status" value="2"/>
</dbReference>
<dbReference type="FunFam" id="3.40.50.300:FF:000016">
    <property type="entry name" value="Oligopeptide ABC transporter ATP-binding component"/>
    <property type="match status" value="1"/>
</dbReference>
<dbReference type="EMBL" id="LAJF01000076">
    <property type="protein sequence ID" value="KKB84430.1"/>
    <property type="molecule type" value="Genomic_DNA"/>
</dbReference>
<dbReference type="CDD" id="cd03257">
    <property type="entry name" value="ABC_NikE_OppD_transporters"/>
    <property type="match status" value="2"/>
</dbReference>
<keyword evidence="5 7" id="KW-0067">ATP-binding</keyword>
<dbReference type="SMART" id="SM00382">
    <property type="entry name" value="AAA"/>
    <property type="match status" value="2"/>
</dbReference>
<dbReference type="PATRIC" id="fig|1121477.3.peg.3291"/>
<accession>A0A0F5LPY7</accession>
<dbReference type="PANTHER" id="PTHR43776">
    <property type="entry name" value="TRANSPORT ATP-BINDING PROTEIN"/>
    <property type="match status" value="1"/>
</dbReference>
<dbReference type="InterPro" id="IPR050319">
    <property type="entry name" value="ABC_transp_ATP-bind"/>
</dbReference>
<dbReference type="GO" id="GO:0016887">
    <property type="term" value="F:ATP hydrolysis activity"/>
    <property type="evidence" value="ECO:0007669"/>
    <property type="project" value="InterPro"/>
</dbReference>
<dbReference type="STRING" id="1121477.SAMN02745223_03076"/>